<name>A0A5N6J9Z3_9EURO</name>
<sequence>MGWMDALKAFGVALYNTTTYPDRQHFLLVSVLSFTPSIVGFHKAMLHTWMWLFSSDLQHPITIPLVHLYSMLVVNKRTHKPLLELLRLVRLYGRLAVELILGLCGVHGIASGNNIELMPMVRLPAGRGMPLLRFTATVDCFQGDPSPRLEVQGSMPISGCSPT</sequence>
<dbReference type="EMBL" id="ML732785">
    <property type="protein sequence ID" value="KAB8274897.1"/>
    <property type="molecule type" value="Genomic_DNA"/>
</dbReference>
<evidence type="ECO:0000313" key="2">
    <source>
        <dbReference type="Proteomes" id="UP000326289"/>
    </source>
</evidence>
<dbReference type="AlphaFoldDB" id="A0A5N6J9Z3"/>
<evidence type="ECO:0000313" key="1">
    <source>
        <dbReference type="EMBL" id="KAB8274897.1"/>
    </source>
</evidence>
<proteinExistence type="predicted"/>
<gene>
    <name evidence="1" type="ORF">BDV30DRAFT_84684</name>
</gene>
<accession>A0A5N6J9Z3</accession>
<organism evidence="1 2">
    <name type="scientific">Aspergillus minisclerotigenes</name>
    <dbReference type="NCBI Taxonomy" id="656917"/>
    <lineage>
        <taxon>Eukaryota</taxon>
        <taxon>Fungi</taxon>
        <taxon>Dikarya</taxon>
        <taxon>Ascomycota</taxon>
        <taxon>Pezizomycotina</taxon>
        <taxon>Eurotiomycetes</taxon>
        <taxon>Eurotiomycetidae</taxon>
        <taxon>Eurotiales</taxon>
        <taxon>Aspergillaceae</taxon>
        <taxon>Aspergillus</taxon>
        <taxon>Aspergillus subgen. Circumdati</taxon>
    </lineage>
</organism>
<protein>
    <submittedName>
        <fullName evidence="1">Uncharacterized protein</fullName>
    </submittedName>
</protein>
<dbReference type="Proteomes" id="UP000326289">
    <property type="component" value="Unassembled WGS sequence"/>
</dbReference>
<reference evidence="1 2" key="1">
    <citation type="submission" date="2019-04" db="EMBL/GenBank/DDBJ databases">
        <title>Fungal friends and foes A comparative genomics study of 23 Aspergillus species from section Flavi.</title>
        <authorList>
            <consortium name="DOE Joint Genome Institute"/>
            <person name="Kjaerbolling I."/>
            <person name="Vesth T.C."/>
            <person name="Frisvad J.C."/>
            <person name="Nybo J.L."/>
            <person name="Theobald S."/>
            <person name="Kildgaard S."/>
            <person name="Petersen T.I."/>
            <person name="Kuo A."/>
            <person name="Sato A."/>
            <person name="Lyhne E.K."/>
            <person name="Kogle M.E."/>
            <person name="Wiebenga A."/>
            <person name="Kun R.S."/>
            <person name="Lubbers R.J."/>
            <person name="Makela M.R."/>
            <person name="Barry K."/>
            <person name="Chovatia M."/>
            <person name="Clum A."/>
            <person name="Daum C."/>
            <person name="Haridas S."/>
            <person name="He G."/>
            <person name="LaButti K."/>
            <person name="Lipzen A."/>
            <person name="Mondo S."/>
            <person name="Pangilinan J."/>
            <person name="Riley R."/>
            <person name="Salamov A."/>
            <person name="Simmons B.A."/>
            <person name="Magnuson J.K."/>
            <person name="Henrissat B."/>
            <person name="Mortensen U.H."/>
            <person name="Larsen T.O."/>
            <person name="De vries R.P."/>
            <person name="Grigoriev I.V."/>
            <person name="Machida M."/>
            <person name="Baker S.E."/>
            <person name="Andersen M.R."/>
        </authorList>
    </citation>
    <scope>NUCLEOTIDE SEQUENCE [LARGE SCALE GENOMIC DNA]</scope>
    <source>
        <strain evidence="1 2">CBS 117635</strain>
    </source>
</reference>
<keyword evidence="2" id="KW-1185">Reference proteome</keyword>